<proteinExistence type="predicted"/>
<dbReference type="EMBL" id="QWKX01000095">
    <property type="protein sequence ID" value="RIH74753.1"/>
    <property type="molecule type" value="Genomic_DNA"/>
</dbReference>
<name>A0A399DTJ0_9DEIN</name>
<reference evidence="4 5" key="1">
    <citation type="submission" date="2018-08" db="EMBL/GenBank/DDBJ databases">
        <title>Meiothermus cateniformans JCM 15151 genome sequencing project.</title>
        <authorList>
            <person name="Da Costa M.S."/>
            <person name="Albuquerque L."/>
            <person name="Raposo P."/>
            <person name="Froufe H.J.C."/>
            <person name="Barroso C.S."/>
            <person name="Egas C."/>
        </authorList>
    </citation>
    <scope>NUCLEOTIDE SEQUENCE [LARGE SCALE GENOMIC DNA]</scope>
    <source>
        <strain evidence="4 5">JCM 15151</strain>
    </source>
</reference>
<feature type="domain" description="Glycosyl transferase family 1" evidence="2">
    <location>
        <begin position="185"/>
        <end position="349"/>
    </location>
</feature>
<evidence type="ECO:0000313" key="4">
    <source>
        <dbReference type="EMBL" id="RIH74753.1"/>
    </source>
</evidence>
<dbReference type="SUPFAM" id="SSF53756">
    <property type="entry name" value="UDP-Glycosyltransferase/glycogen phosphorylase"/>
    <property type="match status" value="1"/>
</dbReference>
<gene>
    <name evidence="4" type="ORF">Mcate_02574</name>
</gene>
<dbReference type="OrthoDB" id="9813214at2"/>
<sequence>MNTTSKPKIVHMTSVHPVFDVRIFHRECASLAQLGYPVVLVAPHTHDEVQKEVQIRAVPKAKNRLERMLFTTWRVYRRALAEAGDLYHIHDPELIPIGFLLRMRGKRVIYDVHEDVPTNLLSKHWIPPLLRRLIAQGMAWLEGLAGLFFNGIVTVTPPIASRFPAHKTVLVQNFPHPKEIAELKNTAYPNDSRQILYAGSLSKVRGLSQMLNAMTHLQDTPLQLVLAGNFSPPELESELKAHPSYQQIKYVGYQNRQEMLHLLSSSRIGLAVLQPTPSFLKAQPTKMYEYMMAGIPFVASDFPLWRASVGNVECGLFVDPENPEAIAKAIRWLYEHPLEAEAMGKRGRQLIEEKLNWSMEVAKLAKLYQMMA</sequence>
<evidence type="ECO:0000259" key="3">
    <source>
        <dbReference type="Pfam" id="PF13439"/>
    </source>
</evidence>
<dbReference type="PANTHER" id="PTHR46401">
    <property type="entry name" value="GLYCOSYLTRANSFERASE WBBK-RELATED"/>
    <property type="match status" value="1"/>
</dbReference>
<evidence type="ECO:0000256" key="1">
    <source>
        <dbReference type="ARBA" id="ARBA00022679"/>
    </source>
</evidence>
<keyword evidence="1 4" id="KW-0808">Transferase</keyword>
<evidence type="ECO:0000259" key="2">
    <source>
        <dbReference type="Pfam" id="PF00534"/>
    </source>
</evidence>
<dbReference type="GO" id="GO:0016757">
    <property type="term" value="F:glycosyltransferase activity"/>
    <property type="evidence" value="ECO:0007669"/>
    <property type="project" value="InterPro"/>
</dbReference>
<dbReference type="Proteomes" id="UP000266089">
    <property type="component" value="Unassembled WGS sequence"/>
</dbReference>
<protein>
    <submittedName>
        <fullName evidence="4">PEP-CTERM/exosortase A-associated glycosyltransferase</fullName>
    </submittedName>
</protein>
<dbReference type="PANTHER" id="PTHR46401:SF2">
    <property type="entry name" value="GLYCOSYLTRANSFERASE WBBK-RELATED"/>
    <property type="match status" value="1"/>
</dbReference>
<organism evidence="4 5">
    <name type="scientific">Meiothermus taiwanensis</name>
    <dbReference type="NCBI Taxonomy" id="172827"/>
    <lineage>
        <taxon>Bacteria</taxon>
        <taxon>Thermotogati</taxon>
        <taxon>Deinococcota</taxon>
        <taxon>Deinococci</taxon>
        <taxon>Thermales</taxon>
        <taxon>Thermaceae</taxon>
        <taxon>Meiothermus</taxon>
    </lineage>
</organism>
<dbReference type="GO" id="GO:0009103">
    <property type="term" value="P:lipopolysaccharide biosynthetic process"/>
    <property type="evidence" value="ECO:0007669"/>
    <property type="project" value="TreeGrafter"/>
</dbReference>
<dbReference type="RefSeq" id="WP_119361813.1">
    <property type="nucleotide sequence ID" value="NZ_JBHSXZ010000044.1"/>
</dbReference>
<accession>A0A399DTJ0</accession>
<dbReference type="CDD" id="cd03794">
    <property type="entry name" value="GT4_WbuB-like"/>
    <property type="match status" value="1"/>
</dbReference>
<dbReference type="AlphaFoldDB" id="A0A399DTJ0"/>
<dbReference type="InterPro" id="IPR001296">
    <property type="entry name" value="Glyco_trans_1"/>
</dbReference>
<comment type="caution">
    <text evidence="4">The sequence shown here is derived from an EMBL/GenBank/DDBJ whole genome shotgun (WGS) entry which is preliminary data.</text>
</comment>
<dbReference type="Gene3D" id="3.40.50.2000">
    <property type="entry name" value="Glycogen Phosphorylase B"/>
    <property type="match status" value="2"/>
</dbReference>
<dbReference type="Pfam" id="PF00534">
    <property type="entry name" value="Glycos_transf_1"/>
    <property type="match status" value="1"/>
</dbReference>
<evidence type="ECO:0000313" key="5">
    <source>
        <dbReference type="Proteomes" id="UP000266089"/>
    </source>
</evidence>
<dbReference type="Pfam" id="PF13439">
    <property type="entry name" value="Glyco_transf_4"/>
    <property type="match status" value="1"/>
</dbReference>
<feature type="domain" description="Glycosyltransferase subfamily 4-like N-terminal" evidence="3">
    <location>
        <begin position="25"/>
        <end position="163"/>
    </location>
</feature>
<dbReference type="InterPro" id="IPR028098">
    <property type="entry name" value="Glyco_trans_4-like_N"/>
</dbReference>